<dbReference type="InterPro" id="IPR011733">
    <property type="entry name" value="CHP02185_IM"/>
</dbReference>
<name>A0A7K1J4C2_9BIFI</name>
<gene>
    <name evidence="2" type="ORF">GSD1FS_0744</name>
</gene>
<accession>A0A7K1J4C2</accession>
<evidence type="ECO:0000313" key="2">
    <source>
        <dbReference type="EMBL" id="MUH59422.1"/>
    </source>
</evidence>
<dbReference type="Pfam" id="PF09605">
    <property type="entry name" value="Trep_Strep"/>
    <property type="match status" value="1"/>
</dbReference>
<keyword evidence="1" id="KW-0812">Transmembrane</keyword>
<evidence type="ECO:0000313" key="3">
    <source>
        <dbReference type="Proteomes" id="UP000487882"/>
    </source>
</evidence>
<comment type="caution">
    <text evidence="2">The sequence shown here is derived from an EMBL/GenBank/DDBJ whole genome shotgun (WGS) entry which is preliminary data.</text>
</comment>
<dbReference type="NCBIfam" id="TIGR02185">
    <property type="entry name" value="Trep_Strep"/>
    <property type="match status" value="1"/>
</dbReference>
<dbReference type="RefSeq" id="WP_343030184.1">
    <property type="nucleotide sequence ID" value="NZ_WNLP01000002.1"/>
</dbReference>
<feature type="transmembrane region" description="Helical" evidence="1">
    <location>
        <begin position="52"/>
        <end position="71"/>
    </location>
</feature>
<proteinExistence type="predicted"/>
<feature type="transmembrane region" description="Helical" evidence="1">
    <location>
        <begin position="123"/>
        <end position="146"/>
    </location>
</feature>
<dbReference type="AlphaFoldDB" id="A0A7K1J4C2"/>
<keyword evidence="1" id="KW-0472">Membrane</keyword>
<keyword evidence="1" id="KW-1133">Transmembrane helix</keyword>
<keyword evidence="3" id="KW-1185">Reference proteome</keyword>
<dbReference type="Proteomes" id="UP000487882">
    <property type="component" value="Unassembled WGS sequence"/>
</dbReference>
<sequence length="209" mass="22161">MSTAQTPATSLENKRLTVSDLITIGVFSALYFTIVGVCALASMAIFGVVGNLLLPALAALLSGPVFMLMVARVHRFGAITIMGTILALFLFISGHFAISLITGIVFPLIGDAVARISAYRNRLTLICGYVIFSFGCTGPILPLWMMKDAYIANLGRKGKDSAYINTLFSAVNTTSLVIVLIATVVGAVLGALFGLRLMRRHFAKAGVLA</sequence>
<evidence type="ECO:0000256" key="1">
    <source>
        <dbReference type="SAM" id="Phobius"/>
    </source>
</evidence>
<feature type="transmembrane region" description="Helical" evidence="1">
    <location>
        <begin position="21"/>
        <end position="46"/>
    </location>
</feature>
<organism evidence="2 3">
    <name type="scientific">Bifidobacterium canis</name>
    <dbReference type="NCBI Taxonomy" id="2610880"/>
    <lineage>
        <taxon>Bacteria</taxon>
        <taxon>Bacillati</taxon>
        <taxon>Actinomycetota</taxon>
        <taxon>Actinomycetes</taxon>
        <taxon>Bifidobacteriales</taxon>
        <taxon>Bifidobacteriaceae</taxon>
        <taxon>Bifidobacterium</taxon>
    </lineage>
</organism>
<dbReference type="EMBL" id="WNLP01000002">
    <property type="protein sequence ID" value="MUH59422.1"/>
    <property type="molecule type" value="Genomic_DNA"/>
</dbReference>
<protein>
    <submittedName>
        <fullName evidence="2">ABC transporter permease</fullName>
    </submittedName>
</protein>
<reference evidence="2 3" key="1">
    <citation type="submission" date="2019-09" db="EMBL/GenBank/DDBJ databases">
        <title>Bifidobacterium canis sp. nov., isolated from the digestive tract of German Shepherd dog puppy.</title>
        <authorList>
            <person name="Bunesova V."/>
        </authorList>
    </citation>
    <scope>NUCLEOTIDE SEQUENCE [LARGE SCALE GENOMIC DNA]</scope>
    <source>
        <strain evidence="2 3">GSD1FS</strain>
    </source>
</reference>
<feature type="transmembrane region" description="Helical" evidence="1">
    <location>
        <begin position="166"/>
        <end position="195"/>
    </location>
</feature>
<feature type="transmembrane region" description="Helical" evidence="1">
    <location>
        <begin position="76"/>
        <end position="92"/>
    </location>
</feature>